<dbReference type="EMBL" id="JAQIZT010000017">
    <property type="protein sequence ID" value="KAJ6959902.1"/>
    <property type="molecule type" value="Genomic_DNA"/>
</dbReference>
<reference evidence="1" key="1">
    <citation type="journal article" date="2023" name="Mol. Ecol. Resour.">
        <title>Chromosome-level genome assembly of a triploid poplar Populus alba 'Berolinensis'.</title>
        <authorList>
            <person name="Chen S."/>
            <person name="Yu Y."/>
            <person name="Wang X."/>
            <person name="Wang S."/>
            <person name="Zhang T."/>
            <person name="Zhou Y."/>
            <person name="He R."/>
            <person name="Meng N."/>
            <person name="Wang Y."/>
            <person name="Liu W."/>
            <person name="Liu Z."/>
            <person name="Liu J."/>
            <person name="Guo Q."/>
            <person name="Huang H."/>
            <person name="Sederoff R.R."/>
            <person name="Wang G."/>
            <person name="Qu G."/>
            <person name="Chen S."/>
        </authorList>
    </citation>
    <scope>NUCLEOTIDE SEQUENCE</scope>
    <source>
        <strain evidence="1">SC-2020</strain>
    </source>
</reference>
<gene>
    <name evidence="1" type="ORF">NC653_038074</name>
</gene>
<accession>A0AAD6LFQ3</accession>
<evidence type="ECO:0000313" key="2">
    <source>
        <dbReference type="Proteomes" id="UP001164929"/>
    </source>
</evidence>
<proteinExistence type="predicted"/>
<keyword evidence="2" id="KW-1185">Reference proteome</keyword>
<sequence>MKEKVLGRGVLSQERWNLGLQINVPSSATELPSNLYRSASSAGIVWSTYQLLFRSSIMMIKTVNVQVEDEAVIFPLAANQTRRLHLLFHIYFRPNQPLHTKRNNQPHQFHLSVTRQQ</sequence>
<dbReference type="AlphaFoldDB" id="A0AAD6LFQ3"/>
<organism evidence="1 2">
    <name type="scientific">Populus alba x Populus x berolinensis</name>
    <dbReference type="NCBI Taxonomy" id="444605"/>
    <lineage>
        <taxon>Eukaryota</taxon>
        <taxon>Viridiplantae</taxon>
        <taxon>Streptophyta</taxon>
        <taxon>Embryophyta</taxon>
        <taxon>Tracheophyta</taxon>
        <taxon>Spermatophyta</taxon>
        <taxon>Magnoliopsida</taxon>
        <taxon>eudicotyledons</taxon>
        <taxon>Gunneridae</taxon>
        <taxon>Pentapetalae</taxon>
        <taxon>rosids</taxon>
        <taxon>fabids</taxon>
        <taxon>Malpighiales</taxon>
        <taxon>Salicaceae</taxon>
        <taxon>Saliceae</taxon>
        <taxon>Populus</taxon>
    </lineage>
</organism>
<evidence type="ECO:0000313" key="1">
    <source>
        <dbReference type="EMBL" id="KAJ6959902.1"/>
    </source>
</evidence>
<dbReference type="Proteomes" id="UP001164929">
    <property type="component" value="Chromosome 17"/>
</dbReference>
<comment type="caution">
    <text evidence="1">The sequence shown here is derived from an EMBL/GenBank/DDBJ whole genome shotgun (WGS) entry which is preliminary data.</text>
</comment>
<protein>
    <submittedName>
        <fullName evidence="1">Uncharacterized protein</fullName>
    </submittedName>
</protein>
<name>A0AAD6LFQ3_9ROSI</name>